<sequence length="734" mass="81899">MIKSEVSSGAASTTVGNLAHNGASLSAKNQDGKQNLIRQQQHQQQLQQQQQLKHRAALQNYHFASTSEEILKKYSKYPASMSLHIFETHYRFNNSQDSQVIPKDSPMIKDFMKHVLKEEIPVEMCELIKDFAIRPYDGCIILQVYDHRNMIKTAVLQNRSTLSPSKDQDKKQQMAVSKPRTYRTLLRPTSLSIYYDLLYHTDSALHRFTDYLSLQMESEILTATNRELNLSVPLNPYNYDHLRPEPELSGDESHDIGNEIDEVKFQHRDAIEQPRRKIHQDEMVLHKSSEYEELMLLLSNKPKRPDDCSDKRLVVVSTSALPSSSTTGASSTSTVTAAATPTPTSTTASAASQSSKQTTADGVSSADTKTKKGDKANGAGTNQTAASPTSVHPPITTIPQNSVRATGQFMRLRLIEEIRKKREIEKLQQEAKIQAQANAIQGESVQPSQQLVPQNSMNSPVSVEQTKRPSPATQNQPAPKRAKKETKKQLQAKAQAKAQAQAQAQAKAQTETQSPVPIQGQNSVSAASSLNGSNVTNTANTPTMNNQNTLQQPSQPQQPQIGSLNNNQQSQQQKTPQQTLQQQQQQQIFQNSLTPEEQKVYKQIQQNMATLAMMGQSGVTPTGQKLTPQQKQQAIQQAKNLQQQLFQRFPLYFQRMKQLQLIHQKRRLQQQQQASNAANSSGSNQNSTLNQASPQTQQFNQASPSTTEQPKPVASSPEVKKKRTYQKKKNAPTN</sequence>
<feature type="compositionally biased region" description="Low complexity" evidence="1">
    <location>
        <begin position="669"/>
        <end position="687"/>
    </location>
</feature>
<protein>
    <recommendedName>
        <fullName evidence="2">Spt20-like SEP domain-containing protein</fullName>
    </recommendedName>
</protein>
<feature type="compositionally biased region" description="Polar residues" evidence="1">
    <location>
        <begin position="688"/>
        <end position="709"/>
    </location>
</feature>
<proteinExistence type="predicted"/>
<feature type="compositionally biased region" description="Low complexity" evidence="1">
    <location>
        <begin position="33"/>
        <end position="50"/>
    </location>
</feature>
<dbReference type="CGD" id="CAL0000169722">
    <property type="gene designation" value="Cd36_05160"/>
</dbReference>
<feature type="compositionally biased region" description="Low complexity" evidence="1">
    <location>
        <begin position="489"/>
        <end position="513"/>
    </location>
</feature>
<feature type="compositionally biased region" description="Polar residues" evidence="1">
    <location>
        <begin position="379"/>
        <end position="390"/>
    </location>
</feature>
<gene>
    <name evidence="3" type="ordered locus">Cd36_05160</name>
    <name evidence="4" type="ORF">CD36_05160</name>
</gene>
<feature type="region of interest" description="Disordered" evidence="1">
    <location>
        <begin position="441"/>
        <end position="587"/>
    </location>
</feature>
<dbReference type="GO" id="GO:0006357">
    <property type="term" value="P:regulation of transcription by RNA polymerase II"/>
    <property type="evidence" value="ECO:0007669"/>
    <property type="project" value="TreeGrafter"/>
</dbReference>
<dbReference type="PANTHER" id="PTHR13526:SF8">
    <property type="entry name" value="TRANSCRIPTION FACTOR SPT20 HOMOLOG"/>
    <property type="match status" value="1"/>
</dbReference>
<dbReference type="InterPro" id="IPR021950">
    <property type="entry name" value="Spt20"/>
</dbReference>
<dbReference type="GO" id="GO:0003712">
    <property type="term" value="F:transcription coregulator activity"/>
    <property type="evidence" value="ECO:0007669"/>
    <property type="project" value="InterPro"/>
</dbReference>
<evidence type="ECO:0000313" key="4">
    <source>
        <dbReference type="EMBL" id="CAX44774.1"/>
    </source>
</evidence>
<dbReference type="Proteomes" id="UP000002605">
    <property type="component" value="Chromosome 1"/>
</dbReference>
<feature type="compositionally biased region" description="Basic residues" evidence="1">
    <location>
        <begin position="720"/>
        <end position="734"/>
    </location>
</feature>
<keyword evidence="5" id="KW-1185">Reference proteome</keyword>
<accession>B9W7W1</accession>
<dbReference type="KEGG" id="cdu:CD36_05160"/>
<evidence type="ECO:0000259" key="2">
    <source>
        <dbReference type="Pfam" id="PF12090"/>
    </source>
</evidence>
<reference evidence="4 5" key="1">
    <citation type="journal article" date="2009" name="Genome Res.">
        <title>Comparative genomics of the fungal pathogens Candida dubliniensis and Candida albicans.</title>
        <authorList>
            <person name="Jackson A.P."/>
            <person name="Gamble J.A."/>
            <person name="Yeomans T."/>
            <person name="Moran G.P."/>
            <person name="Saunders D."/>
            <person name="Harris D."/>
            <person name="Aslett M."/>
            <person name="Barrell J.F."/>
            <person name="Butler G."/>
            <person name="Citiulo F."/>
            <person name="Coleman D.C."/>
            <person name="de Groot P.W.J."/>
            <person name="Goodwin T.J."/>
            <person name="Quail M.A."/>
            <person name="McQuillan J."/>
            <person name="Munro C.A."/>
            <person name="Pain A."/>
            <person name="Poulter R.T."/>
            <person name="Rajandream M.A."/>
            <person name="Renauld H."/>
            <person name="Spiering M.J."/>
            <person name="Tivey A."/>
            <person name="Gow N.A.R."/>
            <person name="Barrell B."/>
            <person name="Sullivan D.J."/>
            <person name="Berriman M."/>
        </authorList>
    </citation>
    <scope>NUCLEOTIDE SEQUENCE [LARGE SCALE GENOMIC DNA]</scope>
    <source>
        <strain evidence="5">CD36 / ATCC MYA-646 / CBS 7987 / NCPF 3949 / NRRL Y-17841</strain>
    </source>
</reference>
<dbReference type="Pfam" id="PF12090">
    <property type="entry name" value="Spt20_SEP"/>
    <property type="match status" value="1"/>
</dbReference>
<feature type="compositionally biased region" description="Polar residues" evidence="1">
    <location>
        <begin position="514"/>
        <end position="544"/>
    </location>
</feature>
<dbReference type="eggNOG" id="ENOG502QS30">
    <property type="taxonomic scope" value="Eukaryota"/>
</dbReference>
<feature type="domain" description="Spt20-like SEP" evidence="2">
    <location>
        <begin position="75"/>
        <end position="241"/>
    </location>
</feature>
<dbReference type="PANTHER" id="PTHR13526">
    <property type="entry name" value="TRANSCRIPTION FACTOR SPT20 HOMOLOG"/>
    <property type="match status" value="1"/>
</dbReference>
<dbReference type="GeneID" id="8044719"/>
<feature type="compositionally biased region" description="Low complexity" evidence="1">
    <location>
        <begin position="545"/>
        <end position="587"/>
    </location>
</feature>
<dbReference type="GO" id="GO:0000124">
    <property type="term" value="C:SAGA complex"/>
    <property type="evidence" value="ECO:0007669"/>
    <property type="project" value="InterPro"/>
</dbReference>
<dbReference type="OrthoDB" id="1932706at2759"/>
<feature type="region of interest" description="Disordered" evidence="1">
    <location>
        <begin position="22"/>
        <end position="50"/>
    </location>
</feature>
<dbReference type="AlphaFoldDB" id="B9W7W1"/>
<name>B9W7W1_CANDC</name>
<feature type="region of interest" description="Disordered" evidence="1">
    <location>
        <begin position="318"/>
        <end position="403"/>
    </location>
</feature>
<evidence type="ECO:0000313" key="5">
    <source>
        <dbReference type="Proteomes" id="UP000002605"/>
    </source>
</evidence>
<evidence type="ECO:0000256" key="1">
    <source>
        <dbReference type="SAM" id="MobiDB-lite"/>
    </source>
</evidence>
<feature type="compositionally biased region" description="Low complexity" evidence="1">
    <location>
        <begin position="318"/>
        <end position="360"/>
    </location>
</feature>
<feature type="region of interest" description="Disordered" evidence="1">
    <location>
        <begin position="664"/>
        <end position="734"/>
    </location>
</feature>
<organism evidence="4 5">
    <name type="scientific">Candida dubliniensis (strain CD36 / ATCC MYA-646 / CBS 7987 / NCPF 3949 / NRRL Y-17841)</name>
    <name type="common">Yeast</name>
    <dbReference type="NCBI Taxonomy" id="573826"/>
    <lineage>
        <taxon>Eukaryota</taxon>
        <taxon>Fungi</taxon>
        <taxon>Dikarya</taxon>
        <taxon>Ascomycota</taxon>
        <taxon>Saccharomycotina</taxon>
        <taxon>Pichiomycetes</taxon>
        <taxon>Debaryomycetaceae</taxon>
        <taxon>Candida/Lodderomyces clade</taxon>
        <taxon>Candida</taxon>
    </lineage>
</organism>
<dbReference type="InterPro" id="IPR046468">
    <property type="entry name" value="Spt20-like_SEP"/>
</dbReference>
<dbReference type="HOGENOM" id="CLU_377649_0_0_1"/>
<evidence type="ECO:0000313" key="3">
    <source>
        <dbReference type="CGD" id="CAL0000169722"/>
    </source>
</evidence>
<feature type="compositionally biased region" description="Polar residues" evidence="1">
    <location>
        <begin position="441"/>
        <end position="464"/>
    </location>
</feature>
<dbReference type="RefSeq" id="XP_002417182.1">
    <property type="nucleotide sequence ID" value="XM_002417137.1"/>
</dbReference>
<dbReference type="EMBL" id="FM992688">
    <property type="protein sequence ID" value="CAX44774.1"/>
    <property type="molecule type" value="Genomic_DNA"/>
</dbReference>